<dbReference type="EMBL" id="LK996017">
    <property type="protein sequence ID" value="CDX00571.1"/>
    <property type="molecule type" value="Genomic_DNA"/>
</dbReference>
<keyword evidence="2" id="KW-0479">Metal-binding</keyword>
<evidence type="ECO:0000256" key="1">
    <source>
        <dbReference type="ARBA" id="ARBA00022485"/>
    </source>
</evidence>
<dbReference type="PATRIC" id="fig|49338.4.peg.732"/>
<evidence type="ECO:0000313" key="6">
    <source>
        <dbReference type="EMBL" id="CDX00571.1"/>
    </source>
</evidence>
<evidence type="ECO:0000259" key="5">
    <source>
        <dbReference type="PROSITE" id="PS51379"/>
    </source>
</evidence>
<dbReference type="GO" id="GO:0051539">
    <property type="term" value="F:4 iron, 4 sulfur cluster binding"/>
    <property type="evidence" value="ECO:0007669"/>
    <property type="project" value="UniProtKB-KW"/>
</dbReference>
<protein>
    <submittedName>
        <fullName evidence="6">Pyrogallol hydroxytransferase small subunit</fullName>
    </submittedName>
</protein>
<evidence type="ECO:0000256" key="3">
    <source>
        <dbReference type="ARBA" id="ARBA00023004"/>
    </source>
</evidence>
<dbReference type="SUPFAM" id="SSF49478">
    <property type="entry name" value="Cna protein B-type domain"/>
    <property type="match status" value="1"/>
</dbReference>
<keyword evidence="3" id="KW-0408">Iron</keyword>
<dbReference type="RefSeq" id="WP_208925270.1">
    <property type="nucleotide sequence ID" value="NZ_LK996017.1"/>
</dbReference>
<feature type="domain" description="4Fe-4S ferredoxin-type" evidence="5">
    <location>
        <begin position="2"/>
        <end position="31"/>
    </location>
</feature>
<organism evidence="6">
    <name type="scientific">Desulfitobacterium hafniense</name>
    <name type="common">Desulfitobacterium frappieri</name>
    <dbReference type="NCBI Taxonomy" id="49338"/>
    <lineage>
        <taxon>Bacteria</taxon>
        <taxon>Bacillati</taxon>
        <taxon>Bacillota</taxon>
        <taxon>Clostridia</taxon>
        <taxon>Eubacteriales</taxon>
        <taxon>Desulfitobacteriaceae</taxon>
        <taxon>Desulfitobacterium</taxon>
    </lineage>
</organism>
<dbReference type="Pfam" id="PF13247">
    <property type="entry name" value="Fer4_11"/>
    <property type="match status" value="1"/>
</dbReference>
<keyword evidence="4" id="KW-0411">Iron-sulfur</keyword>
<dbReference type="AlphaFoldDB" id="A0A098AY82"/>
<accession>A0A098AY82</accession>
<dbReference type="InterPro" id="IPR050954">
    <property type="entry name" value="ET_IronSulfur_Cluster-Binding"/>
</dbReference>
<dbReference type="GO" id="GO:0046872">
    <property type="term" value="F:metal ion binding"/>
    <property type="evidence" value="ECO:0007669"/>
    <property type="project" value="UniProtKB-KW"/>
</dbReference>
<dbReference type="GO" id="GO:0016740">
    <property type="term" value="F:transferase activity"/>
    <property type="evidence" value="ECO:0007669"/>
    <property type="project" value="UniProtKB-KW"/>
</dbReference>
<dbReference type="InterPro" id="IPR017896">
    <property type="entry name" value="4Fe4S_Fe-S-bd"/>
</dbReference>
<keyword evidence="1" id="KW-0004">4Fe-4S</keyword>
<dbReference type="Gene3D" id="3.30.70.20">
    <property type="match status" value="2"/>
</dbReference>
<name>A0A098AY82_DESHA</name>
<evidence type="ECO:0000256" key="2">
    <source>
        <dbReference type="ARBA" id="ARBA00022723"/>
    </source>
</evidence>
<evidence type="ECO:0000256" key="4">
    <source>
        <dbReference type="ARBA" id="ARBA00023014"/>
    </source>
</evidence>
<reference evidence="6" key="1">
    <citation type="submission" date="2014-07" db="EMBL/GenBank/DDBJ databases">
        <authorList>
            <person name="Hornung V.Bastian."/>
        </authorList>
    </citation>
    <scope>NUCLEOTIDE SEQUENCE</scope>
    <source>
        <strain evidence="6">PCE-S</strain>
    </source>
</reference>
<dbReference type="SUPFAM" id="SSF54862">
    <property type="entry name" value="4Fe-4S ferredoxins"/>
    <property type="match status" value="1"/>
</dbReference>
<keyword evidence="6" id="KW-0808">Transferase</keyword>
<dbReference type="PANTHER" id="PTHR43177:SF3">
    <property type="entry name" value="PROTEIN NRFC HOMOLOG"/>
    <property type="match status" value="1"/>
</dbReference>
<dbReference type="Pfam" id="PF13620">
    <property type="entry name" value="CarboxypepD_reg"/>
    <property type="match status" value="1"/>
</dbReference>
<gene>
    <name evidence="6" type="ORF">DPCES_0684</name>
</gene>
<sequence length="271" mass="30245">MKVFIVDMERCNGCYGCQIACKDEHVGNAWPPYALPQPNTGQFWMRVKEKDHGQVPKVTVEYTPWPCMHCDKPACLEAVPEAGYKREDGLVILDPEKVKGRKEIVEACPYQAIFWNEELAIAQKCTGCAHLVDAGKLPHCVDLCATGGLRFGEEEEFAQEIARAETMLPASGCRPRVYYLNLPKLFLAGEVWDPQANEIIEGATVSLTFPDGETLTTETDDFGDFWFRKLEAGMYFLSIEAEGYAPVEKTGIRLNESLNLGDFPLKKPGAL</sequence>
<dbReference type="PROSITE" id="PS51379">
    <property type="entry name" value="4FE4S_FER_2"/>
    <property type="match status" value="1"/>
</dbReference>
<dbReference type="PANTHER" id="PTHR43177">
    <property type="entry name" value="PROTEIN NRFC"/>
    <property type="match status" value="1"/>
</dbReference>
<dbReference type="Gene3D" id="2.60.40.1120">
    <property type="entry name" value="Carboxypeptidase-like, regulatory domain"/>
    <property type="match status" value="1"/>
</dbReference>
<proteinExistence type="predicted"/>